<protein>
    <recommendedName>
        <fullName evidence="6">DNA endonuclease activator Ctp1 C-terminal domain-containing protein</fullName>
    </recommendedName>
</protein>
<dbReference type="AlphaFoldDB" id="C5FRH4"/>
<sequence length="715" mass="81819">MDPFTGLAEALSQCQHHYSEALKLIQETSKKNESTRRELELASQKLKEYDIDQVRQEQRIQAISKENAALKGTVDELKQELRDQDSARLQDDDAVFEKGLLDEAKRRDPEDLIYKFDSSPGIVDYDLYARVSGFYCDLYAENINLIKSFCKLRRKHKATNEKLAQWNRLLEKTIFETVVNGEAVTFRRVGQGYPKETIIAESPSLPPIKRHMPQSCDGHDKDPSSSQPPDHRSDPASTQSQDLRYDERRLPPPESPDTPTIVKERPVRRQRAITPTHYPVKVEQSPTGIGTADKPFDIKSEPVPSSPAQVAAIPQYAIHYEERRYEHVSSPTLDPIESPLPKPRFAVLHDRRSPLPVLQEDQLELNAGQQIESHGKKRGRRVLQSVNTNVTPIRKPKDHTEPQSKRRKPYYPRSAYAIPRVAEDNEAEEYLAGRRALRSSNTAGAKESTPAAKMRQARLQDLLETNYTPRPILLSTPPQAATAKSSKFATPRTPNDNIKILKTSSIQQPNSAQHSESREGVSSSQEVDEDDEILPQTRYRKRPPNELSLEHFKLNPNRNQGLDYAFDEVVRDKSMRKQLRGCLRQDCCGPLYRNMAKDELGEEPRSLNTLTRADLDLLQEDLGSNYAQFLEGKSPIEIRDILIEAKASILSNKFSKHRSAHRHGRSPPGYWRTDMPNTQEIEQDRMMAQKFEQEKILDRYKEACKDNGYWKFADE</sequence>
<dbReference type="GeneID" id="9228553"/>
<dbReference type="Proteomes" id="UP000002035">
    <property type="component" value="Unassembled WGS sequence"/>
</dbReference>
<feature type="domain" description="DNA endonuclease activator Ctp1 C-terminal" evidence="6">
    <location>
        <begin position="565"/>
        <end position="680"/>
    </location>
</feature>
<feature type="compositionally biased region" description="Basic residues" evidence="5">
    <location>
        <begin position="656"/>
        <end position="665"/>
    </location>
</feature>
<accession>C5FRH4</accession>
<evidence type="ECO:0000256" key="4">
    <source>
        <dbReference type="SAM" id="Coils"/>
    </source>
</evidence>
<dbReference type="HOGENOM" id="CLU_018738_1_0_1"/>
<dbReference type="OMA" id="TRPGCCG"/>
<feature type="compositionally biased region" description="Polar residues" evidence="5">
    <location>
        <begin position="476"/>
        <end position="525"/>
    </location>
</feature>
<evidence type="ECO:0000256" key="1">
    <source>
        <dbReference type="ARBA" id="ARBA00004123"/>
    </source>
</evidence>
<evidence type="ECO:0000313" key="7">
    <source>
        <dbReference type="EMBL" id="EEQ32477.1"/>
    </source>
</evidence>
<feature type="region of interest" description="Disordered" evidence="5">
    <location>
        <begin position="656"/>
        <end position="675"/>
    </location>
</feature>
<dbReference type="InterPro" id="IPR013882">
    <property type="entry name" value="Ctp1_C"/>
</dbReference>
<feature type="region of interest" description="Disordered" evidence="5">
    <location>
        <begin position="370"/>
        <end position="413"/>
    </location>
</feature>
<feature type="region of interest" description="Disordered" evidence="5">
    <location>
        <begin position="469"/>
        <end position="549"/>
    </location>
</feature>
<evidence type="ECO:0000256" key="3">
    <source>
        <dbReference type="ARBA" id="ARBA00023242"/>
    </source>
</evidence>
<comment type="subcellular location">
    <subcellularLocation>
        <location evidence="1">Nucleus</location>
    </subcellularLocation>
</comment>
<dbReference type="EMBL" id="DS995705">
    <property type="protein sequence ID" value="EEQ32477.1"/>
    <property type="molecule type" value="Genomic_DNA"/>
</dbReference>
<feature type="region of interest" description="Disordered" evidence="5">
    <location>
        <begin position="197"/>
        <end position="289"/>
    </location>
</feature>
<evidence type="ECO:0000313" key="8">
    <source>
        <dbReference type="Proteomes" id="UP000002035"/>
    </source>
</evidence>
<proteinExistence type="predicted"/>
<keyword evidence="3" id="KW-0539">Nucleus</keyword>
<evidence type="ECO:0000256" key="5">
    <source>
        <dbReference type="SAM" id="MobiDB-lite"/>
    </source>
</evidence>
<organism evidence="7 8">
    <name type="scientific">Arthroderma otae (strain ATCC MYA-4605 / CBS 113480)</name>
    <name type="common">Microsporum canis</name>
    <dbReference type="NCBI Taxonomy" id="554155"/>
    <lineage>
        <taxon>Eukaryota</taxon>
        <taxon>Fungi</taxon>
        <taxon>Dikarya</taxon>
        <taxon>Ascomycota</taxon>
        <taxon>Pezizomycotina</taxon>
        <taxon>Eurotiomycetes</taxon>
        <taxon>Eurotiomycetidae</taxon>
        <taxon>Onygenales</taxon>
        <taxon>Arthrodermataceae</taxon>
        <taxon>Microsporum</taxon>
    </lineage>
</organism>
<keyword evidence="4" id="KW-0175">Coiled coil</keyword>
<feature type="compositionally biased region" description="Basic and acidic residues" evidence="5">
    <location>
        <begin position="217"/>
        <end position="234"/>
    </location>
</feature>
<dbReference type="RefSeq" id="XP_002845427.1">
    <property type="nucleotide sequence ID" value="XM_002845381.1"/>
</dbReference>
<keyword evidence="2" id="KW-0227">DNA damage</keyword>
<dbReference type="GO" id="GO:0005634">
    <property type="term" value="C:nucleus"/>
    <property type="evidence" value="ECO:0007669"/>
    <property type="project" value="UniProtKB-SubCell"/>
</dbReference>
<dbReference type="GO" id="GO:0006281">
    <property type="term" value="P:DNA repair"/>
    <property type="evidence" value="ECO:0007669"/>
    <property type="project" value="InterPro"/>
</dbReference>
<evidence type="ECO:0000256" key="2">
    <source>
        <dbReference type="ARBA" id="ARBA00022763"/>
    </source>
</evidence>
<dbReference type="OrthoDB" id="5801062at2759"/>
<reference evidence="8" key="1">
    <citation type="journal article" date="2012" name="MBio">
        <title>Comparative genome analysis of Trichophyton rubrum and related dermatophytes reveals candidate genes involved in infection.</title>
        <authorList>
            <person name="Martinez D.A."/>
            <person name="Oliver B.G."/>
            <person name="Graeser Y."/>
            <person name="Goldberg J.M."/>
            <person name="Li W."/>
            <person name="Martinez-Rossi N.M."/>
            <person name="Monod M."/>
            <person name="Shelest E."/>
            <person name="Barton R.C."/>
            <person name="Birch E."/>
            <person name="Brakhage A.A."/>
            <person name="Chen Z."/>
            <person name="Gurr S.J."/>
            <person name="Heiman D."/>
            <person name="Heitman J."/>
            <person name="Kosti I."/>
            <person name="Rossi A."/>
            <person name="Saif S."/>
            <person name="Samalova M."/>
            <person name="Saunders C.W."/>
            <person name="Shea T."/>
            <person name="Summerbell R.C."/>
            <person name="Xu J."/>
            <person name="Young S."/>
            <person name="Zeng Q."/>
            <person name="Birren B.W."/>
            <person name="Cuomo C.A."/>
            <person name="White T.C."/>
        </authorList>
    </citation>
    <scope>NUCLEOTIDE SEQUENCE [LARGE SCALE GENOMIC DNA]</scope>
    <source>
        <strain evidence="8">ATCC MYA-4605 / CBS 113480</strain>
    </source>
</reference>
<evidence type="ECO:0000259" key="6">
    <source>
        <dbReference type="Pfam" id="PF08573"/>
    </source>
</evidence>
<dbReference type="Pfam" id="PF08573">
    <property type="entry name" value="SAE2"/>
    <property type="match status" value="1"/>
</dbReference>
<dbReference type="eggNOG" id="ENOG502S92Z">
    <property type="taxonomic scope" value="Eukaryota"/>
</dbReference>
<dbReference type="STRING" id="554155.C5FRH4"/>
<gene>
    <name evidence="7" type="ORF">MCYG_05296</name>
</gene>
<keyword evidence="8" id="KW-1185">Reference proteome</keyword>
<feature type="coiled-coil region" evidence="4">
    <location>
        <begin position="18"/>
        <end position="87"/>
    </location>
</feature>
<name>C5FRH4_ARTOC</name>
<dbReference type="VEuPathDB" id="FungiDB:MCYG_05296"/>